<dbReference type="EMBL" id="LR026964">
    <property type="protein sequence ID" value="VBB72247.1"/>
    <property type="molecule type" value="Genomic_DNA"/>
</dbReference>
<evidence type="ECO:0000313" key="1">
    <source>
        <dbReference type="EMBL" id="VBB72247.1"/>
    </source>
</evidence>
<gene>
    <name evidence="1" type="ORF">PODCO_108105</name>
</gene>
<organism evidence="1 2">
    <name type="scientific">Podospora comata</name>
    <dbReference type="NCBI Taxonomy" id="48703"/>
    <lineage>
        <taxon>Eukaryota</taxon>
        <taxon>Fungi</taxon>
        <taxon>Dikarya</taxon>
        <taxon>Ascomycota</taxon>
        <taxon>Pezizomycotina</taxon>
        <taxon>Sordariomycetes</taxon>
        <taxon>Sordariomycetidae</taxon>
        <taxon>Sordariales</taxon>
        <taxon>Podosporaceae</taxon>
        <taxon>Podospora</taxon>
    </lineage>
</organism>
<protein>
    <submittedName>
        <fullName evidence="1">Uncharacterized protein</fullName>
    </submittedName>
</protein>
<accession>A0ABY6RW66</accession>
<dbReference type="Proteomes" id="UP000280685">
    <property type="component" value="Chromosome 1"/>
</dbReference>
<sequence>MLPPIPSIPFAVVHPTISGRTGVLRCCCCFQGLDSQGGFSPSTVHPVRKPDNFSCTPESPDVFNIRSFHLYIVRHGNTGAGGCYECLPLTLNTDVIFMLCLLCQGMAVPIR</sequence>
<keyword evidence="2" id="KW-1185">Reference proteome</keyword>
<reference evidence="1" key="1">
    <citation type="submission" date="2018-02" db="EMBL/GenBank/DDBJ databases">
        <authorList>
            <person name="Silar P."/>
        </authorList>
    </citation>
    <scope>NUCLEOTIDE SEQUENCE [LARGE SCALE GENOMIC DNA]</scope>
    <source>
        <strain evidence="1">T</strain>
    </source>
</reference>
<name>A0ABY6RW66_PODCO</name>
<evidence type="ECO:0000313" key="2">
    <source>
        <dbReference type="Proteomes" id="UP000280685"/>
    </source>
</evidence>
<proteinExistence type="predicted"/>